<protein>
    <submittedName>
        <fullName evidence="1">Uncharacterized protein</fullName>
    </submittedName>
</protein>
<dbReference type="RefSeq" id="WP_369209855.1">
    <property type="nucleotide sequence ID" value="NZ_JBFNXQ010000102.1"/>
</dbReference>
<keyword evidence="2" id="KW-1185">Reference proteome</keyword>
<accession>A0ABV3XMU3</accession>
<gene>
    <name evidence="1" type="ORF">ABQ292_22030</name>
</gene>
<dbReference type="Proteomes" id="UP001560045">
    <property type="component" value="Unassembled WGS sequence"/>
</dbReference>
<name>A0ABV3XMU3_9ACTN</name>
<sequence>MTDPTAPSLELGTGFRDDEVTVLLDGREVWHGRGVSTDYSVGLAAVVPLPAGGETVEVHVGGRAAGAARLADAAAVESGRLRVDLDPAGAMAIAPAPEGPVF</sequence>
<proteinExistence type="predicted"/>
<comment type="caution">
    <text evidence="1">The sequence shown here is derived from an EMBL/GenBank/DDBJ whole genome shotgun (WGS) entry which is preliminary data.</text>
</comment>
<organism evidence="1 2">
    <name type="scientific">Geodermatophilus maliterrae</name>
    <dbReference type="NCBI Taxonomy" id="3162531"/>
    <lineage>
        <taxon>Bacteria</taxon>
        <taxon>Bacillati</taxon>
        <taxon>Actinomycetota</taxon>
        <taxon>Actinomycetes</taxon>
        <taxon>Geodermatophilales</taxon>
        <taxon>Geodermatophilaceae</taxon>
        <taxon>Geodermatophilus</taxon>
    </lineage>
</organism>
<evidence type="ECO:0000313" key="1">
    <source>
        <dbReference type="EMBL" id="MEX5721041.1"/>
    </source>
</evidence>
<evidence type="ECO:0000313" key="2">
    <source>
        <dbReference type="Proteomes" id="UP001560045"/>
    </source>
</evidence>
<dbReference type="EMBL" id="JBFNXQ010000102">
    <property type="protein sequence ID" value="MEX5721041.1"/>
    <property type="molecule type" value="Genomic_DNA"/>
</dbReference>
<reference evidence="1 2" key="1">
    <citation type="submission" date="2024-06" db="EMBL/GenBank/DDBJ databases">
        <title>Draft genome sequence of Geodermatophilus badlandi, a novel member of the Geodermatophilaceae isolated from badland sedimentary rocks in the Red desert, Wyoming, USA.</title>
        <authorList>
            <person name="Ben Tekaya S."/>
            <person name="Nouioui I."/>
            <person name="Flores G.M."/>
            <person name="Shaal M.N."/>
            <person name="Bredoire F."/>
            <person name="Basile F."/>
            <person name="Van Diepen L."/>
            <person name="Ward N.L."/>
        </authorList>
    </citation>
    <scope>NUCLEOTIDE SEQUENCE [LARGE SCALE GENOMIC DNA]</scope>
    <source>
        <strain evidence="1 2">WL48A</strain>
    </source>
</reference>